<evidence type="ECO:0000313" key="2">
    <source>
        <dbReference type="Proteomes" id="UP000054928"/>
    </source>
</evidence>
<keyword evidence="2" id="KW-1185">Reference proteome</keyword>
<dbReference type="RefSeq" id="XP_024577427.1">
    <property type="nucleotide sequence ID" value="XM_024726785.1"/>
</dbReference>
<organism evidence="1 2">
    <name type="scientific">Plasmopara halstedii</name>
    <name type="common">Downy mildew of sunflower</name>
    <dbReference type="NCBI Taxonomy" id="4781"/>
    <lineage>
        <taxon>Eukaryota</taxon>
        <taxon>Sar</taxon>
        <taxon>Stramenopiles</taxon>
        <taxon>Oomycota</taxon>
        <taxon>Peronosporomycetes</taxon>
        <taxon>Peronosporales</taxon>
        <taxon>Peronosporaceae</taxon>
        <taxon>Plasmopara</taxon>
    </lineage>
</organism>
<dbReference type="Proteomes" id="UP000054928">
    <property type="component" value="Unassembled WGS sequence"/>
</dbReference>
<evidence type="ECO:0000313" key="1">
    <source>
        <dbReference type="EMBL" id="CEG41058.1"/>
    </source>
</evidence>
<dbReference type="EMBL" id="CCYD01000524">
    <property type="protein sequence ID" value="CEG41058.1"/>
    <property type="molecule type" value="Genomic_DNA"/>
</dbReference>
<sequence>MSREWKGYSRAYICRRGNHTAGSFEETEAADVPYTISSPKRIAVSIIMEDLRASAPRIETFRIYITIFEDAR</sequence>
<name>A0A0P1AJP9_PLAHL</name>
<reference evidence="2" key="1">
    <citation type="submission" date="2014-09" db="EMBL/GenBank/DDBJ databases">
        <authorList>
            <person name="Sharma Rahul"/>
            <person name="Thines Marco"/>
        </authorList>
    </citation>
    <scope>NUCLEOTIDE SEQUENCE [LARGE SCALE GENOMIC DNA]</scope>
</reference>
<protein>
    <submittedName>
        <fullName evidence="1">Uncharacterized protein</fullName>
    </submittedName>
</protein>
<dbReference type="GeneID" id="36406282"/>
<dbReference type="AlphaFoldDB" id="A0A0P1AJP9"/>
<accession>A0A0P1AJP9</accession>
<proteinExistence type="predicted"/>